<evidence type="ECO:0000313" key="2">
    <source>
        <dbReference type="Proteomes" id="UP001153076"/>
    </source>
</evidence>
<evidence type="ECO:0000313" key="1">
    <source>
        <dbReference type="EMBL" id="KAJ8431883.1"/>
    </source>
</evidence>
<accession>A0A9Q1JVW5</accession>
<dbReference type="EMBL" id="JAKOGI010000658">
    <property type="protein sequence ID" value="KAJ8431883.1"/>
    <property type="molecule type" value="Genomic_DNA"/>
</dbReference>
<keyword evidence="2" id="KW-1185">Reference proteome</keyword>
<reference evidence="1" key="1">
    <citation type="submission" date="2022-04" db="EMBL/GenBank/DDBJ databases">
        <title>Carnegiea gigantea Genome sequencing and assembly v2.</title>
        <authorList>
            <person name="Copetti D."/>
            <person name="Sanderson M.J."/>
            <person name="Burquez A."/>
            <person name="Wojciechowski M.F."/>
        </authorList>
    </citation>
    <scope>NUCLEOTIDE SEQUENCE</scope>
    <source>
        <strain evidence="1">SGP5-SGP5p</strain>
        <tissue evidence="1">Aerial part</tissue>
    </source>
</reference>
<comment type="caution">
    <text evidence="1">The sequence shown here is derived from an EMBL/GenBank/DDBJ whole genome shotgun (WGS) entry which is preliminary data.</text>
</comment>
<dbReference type="AlphaFoldDB" id="A0A9Q1JVW5"/>
<protein>
    <submittedName>
        <fullName evidence="1">Uncharacterized protein</fullName>
    </submittedName>
</protein>
<gene>
    <name evidence="1" type="ORF">Cgig2_001575</name>
</gene>
<name>A0A9Q1JVW5_9CARY</name>
<dbReference type="Proteomes" id="UP001153076">
    <property type="component" value="Unassembled WGS sequence"/>
</dbReference>
<sequence>MLPPLNYLTRQTPISIASNTQPPLNNPEMQPPSLCNYPETKAPSPLVITQKQRSPLQLPKNEAPPPGVHSMLLLVVRCRPPERHQQVRGPSISRQAQPLIWFEGINGTVMAASASGKKSTNWTNRDDEKLLDILIKQKVQGAVKFEWSLVRVMLKNEGIKKESIQIKNRCKTRVGVDDKTAAVVVSDSTWQDFLQRFGGKYKSFRKKVPANLKKDEISILREVSH</sequence>
<proteinExistence type="predicted"/>
<organism evidence="1 2">
    <name type="scientific">Carnegiea gigantea</name>
    <dbReference type="NCBI Taxonomy" id="171969"/>
    <lineage>
        <taxon>Eukaryota</taxon>
        <taxon>Viridiplantae</taxon>
        <taxon>Streptophyta</taxon>
        <taxon>Embryophyta</taxon>
        <taxon>Tracheophyta</taxon>
        <taxon>Spermatophyta</taxon>
        <taxon>Magnoliopsida</taxon>
        <taxon>eudicotyledons</taxon>
        <taxon>Gunneridae</taxon>
        <taxon>Pentapetalae</taxon>
        <taxon>Caryophyllales</taxon>
        <taxon>Cactineae</taxon>
        <taxon>Cactaceae</taxon>
        <taxon>Cactoideae</taxon>
        <taxon>Echinocereeae</taxon>
        <taxon>Carnegiea</taxon>
    </lineage>
</organism>